<gene>
    <name evidence="9" type="ORF">B1806_09030</name>
</gene>
<keyword evidence="3 5" id="KW-0697">Rotamase</keyword>
<dbReference type="EC" id="5.2.1.8" evidence="6"/>
<dbReference type="OrthoDB" id="9814548at2"/>
<comment type="similarity">
    <text evidence="2 6">Belongs to the FKBP-type PPIase family.</text>
</comment>
<dbReference type="SUPFAM" id="SSF54534">
    <property type="entry name" value="FKBP-like"/>
    <property type="match status" value="1"/>
</dbReference>
<evidence type="ECO:0000256" key="7">
    <source>
        <dbReference type="SAM" id="SignalP"/>
    </source>
</evidence>
<evidence type="ECO:0000313" key="10">
    <source>
        <dbReference type="Proteomes" id="UP000307749"/>
    </source>
</evidence>
<dbReference type="InterPro" id="IPR000774">
    <property type="entry name" value="PPIase_FKBP_N"/>
</dbReference>
<dbReference type="Proteomes" id="UP000307749">
    <property type="component" value="Unassembled WGS sequence"/>
</dbReference>
<evidence type="ECO:0000256" key="5">
    <source>
        <dbReference type="PROSITE-ProRule" id="PRU00277"/>
    </source>
</evidence>
<dbReference type="InterPro" id="IPR036944">
    <property type="entry name" value="PPIase_FKBP_N_sf"/>
</dbReference>
<dbReference type="EMBL" id="MWQO01000029">
    <property type="protein sequence ID" value="THD10358.1"/>
    <property type="molecule type" value="Genomic_DNA"/>
</dbReference>
<dbReference type="Pfam" id="PF00254">
    <property type="entry name" value="FKBP_C"/>
    <property type="match status" value="1"/>
</dbReference>
<evidence type="ECO:0000256" key="4">
    <source>
        <dbReference type="ARBA" id="ARBA00023235"/>
    </source>
</evidence>
<evidence type="ECO:0000256" key="6">
    <source>
        <dbReference type="RuleBase" id="RU003915"/>
    </source>
</evidence>
<sequence length="248" mass="25729">MSKILRPALLAAALTATLGVSLAHAAPALTTEKAKNSYLVGMDLASGIPPLVRQELDPAIVADALRTVLSGQKPAISEAEAKTVRAAFMKKLQAKAEAARAQESKTNEIQGAAFLAKNKTAPGVKTLPDGLQYEVIKMGTGPKPTASDTVQINYTGTFINGQKFDASADHGGPASIPLANVIPGFREGLTMFPVGSHFKLFIPANLAYGANPPGPMPPNATLIFDIQTLKIMPPQAADQAPPAAGGNK</sequence>
<dbReference type="RefSeq" id="WP_081128899.1">
    <property type="nucleotide sequence ID" value="NZ_DAHXOC010000042.1"/>
</dbReference>
<dbReference type="PANTHER" id="PTHR43811">
    <property type="entry name" value="FKBP-TYPE PEPTIDYL-PROLYL CIS-TRANS ISOMERASE FKPA"/>
    <property type="match status" value="1"/>
</dbReference>
<keyword evidence="10" id="KW-1185">Reference proteome</keyword>
<feature type="chain" id="PRO_5020718815" description="Peptidyl-prolyl cis-trans isomerase" evidence="7">
    <location>
        <begin position="26"/>
        <end position="248"/>
    </location>
</feature>
<evidence type="ECO:0000256" key="3">
    <source>
        <dbReference type="ARBA" id="ARBA00023110"/>
    </source>
</evidence>
<dbReference type="InterPro" id="IPR046357">
    <property type="entry name" value="PPIase_dom_sf"/>
</dbReference>
<dbReference type="Gene3D" id="3.10.50.40">
    <property type="match status" value="1"/>
</dbReference>
<dbReference type="Gene3D" id="1.10.287.460">
    <property type="entry name" value="Peptidyl-prolyl cis-trans isomerase, FKBP-type, N-terminal domain"/>
    <property type="match status" value="1"/>
</dbReference>
<evidence type="ECO:0000259" key="8">
    <source>
        <dbReference type="PROSITE" id="PS50059"/>
    </source>
</evidence>
<name>A0A4S3KPI9_9GAMM</name>
<reference evidence="9 10" key="1">
    <citation type="submission" date="2017-02" db="EMBL/GenBank/DDBJ databases">
        <title>Whole genome sequencing of Metallibacterium scheffleri DSM 24874 (T).</title>
        <authorList>
            <person name="Kumar S."/>
            <person name="Patil P."/>
            <person name="Patil P.B."/>
        </authorList>
    </citation>
    <scope>NUCLEOTIDE SEQUENCE [LARGE SCALE GENOMIC DNA]</scope>
    <source>
        <strain evidence="9 10">DSM 24874</strain>
    </source>
</reference>
<feature type="domain" description="PPIase FKBP-type" evidence="8">
    <location>
        <begin position="147"/>
        <end position="232"/>
    </location>
</feature>
<comment type="catalytic activity">
    <reaction evidence="1 5 6">
        <text>[protein]-peptidylproline (omega=180) = [protein]-peptidylproline (omega=0)</text>
        <dbReference type="Rhea" id="RHEA:16237"/>
        <dbReference type="Rhea" id="RHEA-COMP:10747"/>
        <dbReference type="Rhea" id="RHEA-COMP:10748"/>
        <dbReference type="ChEBI" id="CHEBI:83833"/>
        <dbReference type="ChEBI" id="CHEBI:83834"/>
        <dbReference type="EC" id="5.2.1.8"/>
    </reaction>
</comment>
<keyword evidence="4 5" id="KW-0413">Isomerase</keyword>
<keyword evidence="7" id="KW-0732">Signal</keyword>
<evidence type="ECO:0000256" key="1">
    <source>
        <dbReference type="ARBA" id="ARBA00000971"/>
    </source>
</evidence>
<dbReference type="PROSITE" id="PS50059">
    <property type="entry name" value="FKBP_PPIASE"/>
    <property type="match status" value="1"/>
</dbReference>
<dbReference type="AlphaFoldDB" id="A0A4S3KPI9"/>
<proteinExistence type="inferred from homology"/>
<protein>
    <recommendedName>
        <fullName evidence="6">Peptidyl-prolyl cis-trans isomerase</fullName>
        <ecNumber evidence="6">5.2.1.8</ecNumber>
    </recommendedName>
</protein>
<accession>A0A4S3KPI9</accession>
<dbReference type="STRING" id="993689.GCA_002077135_02918"/>
<dbReference type="InterPro" id="IPR001179">
    <property type="entry name" value="PPIase_FKBP_dom"/>
</dbReference>
<dbReference type="PANTHER" id="PTHR43811:SF19">
    <property type="entry name" value="39 KDA FK506-BINDING NUCLEAR PROTEIN"/>
    <property type="match status" value="1"/>
</dbReference>
<dbReference type="Pfam" id="PF01346">
    <property type="entry name" value="FKBP_N"/>
    <property type="match status" value="1"/>
</dbReference>
<dbReference type="GO" id="GO:0003755">
    <property type="term" value="F:peptidyl-prolyl cis-trans isomerase activity"/>
    <property type="evidence" value="ECO:0007669"/>
    <property type="project" value="UniProtKB-UniRule"/>
</dbReference>
<organism evidence="9 10">
    <name type="scientific">Metallibacterium scheffleri</name>
    <dbReference type="NCBI Taxonomy" id="993689"/>
    <lineage>
        <taxon>Bacteria</taxon>
        <taxon>Pseudomonadati</taxon>
        <taxon>Pseudomonadota</taxon>
        <taxon>Gammaproteobacteria</taxon>
        <taxon>Lysobacterales</taxon>
        <taxon>Rhodanobacteraceae</taxon>
        <taxon>Metallibacterium</taxon>
    </lineage>
</organism>
<dbReference type="GO" id="GO:0006457">
    <property type="term" value="P:protein folding"/>
    <property type="evidence" value="ECO:0007669"/>
    <property type="project" value="InterPro"/>
</dbReference>
<feature type="signal peptide" evidence="7">
    <location>
        <begin position="1"/>
        <end position="25"/>
    </location>
</feature>
<evidence type="ECO:0000256" key="2">
    <source>
        <dbReference type="ARBA" id="ARBA00006577"/>
    </source>
</evidence>
<evidence type="ECO:0000313" key="9">
    <source>
        <dbReference type="EMBL" id="THD10358.1"/>
    </source>
</evidence>
<comment type="caution">
    <text evidence="9">The sequence shown here is derived from an EMBL/GenBank/DDBJ whole genome shotgun (WGS) entry which is preliminary data.</text>
</comment>